<evidence type="ECO:0008006" key="4">
    <source>
        <dbReference type="Google" id="ProtNLM"/>
    </source>
</evidence>
<evidence type="ECO:0000313" key="3">
    <source>
        <dbReference type="Proteomes" id="UP001138540"/>
    </source>
</evidence>
<name>A0ABR6NEY0_9SPHN</name>
<dbReference type="EMBL" id="JACHKA010000001">
    <property type="protein sequence ID" value="MBB5985835.1"/>
    <property type="molecule type" value="Genomic_DNA"/>
</dbReference>
<gene>
    <name evidence="2" type="ORF">HNP60_001809</name>
</gene>
<evidence type="ECO:0000256" key="1">
    <source>
        <dbReference type="SAM" id="MobiDB-lite"/>
    </source>
</evidence>
<reference evidence="2 3" key="1">
    <citation type="submission" date="2020-08" db="EMBL/GenBank/DDBJ databases">
        <title>Exploring microbial biodiversity for novel pathways involved in the catabolism of aromatic compounds derived from lignin.</title>
        <authorList>
            <person name="Elkins J."/>
        </authorList>
    </citation>
    <scope>NUCLEOTIDE SEQUENCE [LARGE SCALE GENOMIC DNA]</scope>
    <source>
        <strain evidence="2 3">B1D3A</strain>
    </source>
</reference>
<dbReference type="RefSeq" id="WP_184152659.1">
    <property type="nucleotide sequence ID" value="NZ_JACHKA010000001.1"/>
</dbReference>
<dbReference type="PIRSF" id="PIRSF032131">
    <property type="entry name" value="UCP032131"/>
    <property type="match status" value="1"/>
</dbReference>
<accession>A0ABR6NEY0</accession>
<keyword evidence="3" id="KW-1185">Reference proteome</keyword>
<evidence type="ECO:0000313" key="2">
    <source>
        <dbReference type="EMBL" id="MBB5985835.1"/>
    </source>
</evidence>
<dbReference type="Pfam" id="PF06676">
    <property type="entry name" value="DUF1178"/>
    <property type="match status" value="1"/>
</dbReference>
<organism evidence="2 3">
    <name type="scientific">Sphingobium lignivorans</name>
    <dbReference type="NCBI Taxonomy" id="2735886"/>
    <lineage>
        <taxon>Bacteria</taxon>
        <taxon>Pseudomonadati</taxon>
        <taxon>Pseudomonadota</taxon>
        <taxon>Alphaproteobacteria</taxon>
        <taxon>Sphingomonadales</taxon>
        <taxon>Sphingomonadaceae</taxon>
        <taxon>Sphingobium</taxon>
    </lineage>
</organism>
<sequence length="158" mass="17126">MISFDLQCSGNHIFEGWFRSGADYEEQRRAGQIHCPTCGCPTISKAVMAPAVAMKGNRHSDLAGRSDKQPAVPQDPQAHAERVQHLLDALASAQAEMLKESRWVGADFAEQARAIHYGEAEPAILHGVAKPADAKEMMEEGIPIAPLLVPIAPPDELH</sequence>
<protein>
    <recommendedName>
        <fullName evidence="4">DUF1178 family protein</fullName>
    </recommendedName>
</protein>
<proteinExistence type="predicted"/>
<dbReference type="Proteomes" id="UP001138540">
    <property type="component" value="Unassembled WGS sequence"/>
</dbReference>
<feature type="region of interest" description="Disordered" evidence="1">
    <location>
        <begin position="57"/>
        <end position="78"/>
    </location>
</feature>
<dbReference type="InterPro" id="IPR009562">
    <property type="entry name" value="DUF1178"/>
</dbReference>
<comment type="caution">
    <text evidence="2">The sequence shown here is derived from an EMBL/GenBank/DDBJ whole genome shotgun (WGS) entry which is preliminary data.</text>
</comment>
<feature type="compositionally biased region" description="Basic and acidic residues" evidence="1">
    <location>
        <begin position="58"/>
        <end position="68"/>
    </location>
</feature>